<dbReference type="OMA" id="CMIDILL"/>
<comment type="similarity">
    <text evidence="4">Belongs to the ATG12 family.</text>
</comment>
<dbReference type="OrthoDB" id="10003551at2759"/>
<dbReference type="InterPro" id="IPR007242">
    <property type="entry name" value="Atg12"/>
</dbReference>
<dbReference type="HOGENOM" id="CLU_106795_2_0_1"/>
<evidence type="ECO:0000313" key="5">
    <source>
        <dbReference type="EMBL" id="EFO86589.1"/>
    </source>
</evidence>
<keyword evidence="2 4" id="KW-0833">Ubl conjugation pathway</keyword>
<evidence type="ECO:0000256" key="1">
    <source>
        <dbReference type="ARBA" id="ARBA00022499"/>
    </source>
</evidence>
<dbReference type="EMBL" id="DS268419">
    <property type="protein sequence ID" value="EFO86589.1"/>
    <property type="molecule type" value="Genomic_DNA"/>
</dbReference>
<dbReference type="InterPro" id="IPR029071">
    <property type="entry name" value="Ubiquitin-like_domsf"/>
</dbReference>
<proteinExistence type="inferred from homology"/>
<dbReference type="GO" id="GO:0008340">
    <property type="term" value="P:determination of adult lifespan"/>
    <property type="evidence" value="ECO:0007669"/>
    <property type="project" value="EnsemblMetazoa"/>
</dbReference>
<dbReference type="CDD" id="cd01612">
    <property type="entry name" value="Ubl_ATG12"/>
    <property type="match status" value="1"/>
</dbReference>
<dbReference type="STRING" id="31234.E3LYX8"/>
<dbReference type="GO" id="GO:0000421">
    <property type="term" value="C:autophagosome membrane"/>
    <property type="evidence" value="ECO:0007669"/>
    <property type="project" value="EnsemblMetazoa"/>
</dbReference>
<evidence type="ECO:0000313" key="6">
    <source>
        <dbReference type="Proteomes" id="UP000008281"/>
    </source>
</evidence>
<dbReference type="GO" id="GO:0001778">
    <property type="term" value="P:plasma membrane repair"/>
    <property type="evidence" value="ECO:0007669"/>
    <property type="project" value="EnsemblMetazoa"/>
</dbReference>
<evidence type="ECO:0000256" key="4">
    <source>
        <dbReference type="RuleBase" id="RU361201"/>
    </source>
</evidence>
<dbReference type="CTD" id="9826043"/>
<dbReference type="Proteomes" id="UP000008281">
    <property type="component" value="Unassembled WGS sequence"/>
</dbReference>
<dbReference type="GO" id="GO:0034727">
    <property type="term" value="P:piecemeal microautophagy of the nucleus"/>
    <property type="evidence" value="ECO:0007669"/>
    <property type="project" value="TreeGrafter"/>
</dbReference>
<dbReference type="eggNOG" id="KOG3439">
    <property type="taxonomic scope" value="Eukaryota"/>
</dbReference>
<dbReference type="GO" id="GO:0000422">
    <property type="term" value="P:autophagy of mitochondrion"/>
    <property type="evidence" value="ECO:0007669"/>
    <property type="project" value="TreeGrafter"/>
</dbReference>
<gene>
    <name evidence="5" type="primary">Cre-lgg-3</name>
    <name evidence="5" type="ORF">CRE_04533</name>
</gene>
<organism evidence="6">
    <name type="scientific">Caenorhabditis remanei</name>
    <name type="common">Caenorhabditis vulgaris</name>
    <dbReference type="NCBI Taxonomy" id="31234"/>
    <lineage>
        <taxon>Eukaryota</taxon>
        <taxon>Metazoa</taxon>
        <taxon>Ecdysozoa</taxon>
        <taxon>Nematoda</taxon>
        <taxon>Chromadorea</taxon>
        <taxon>Rhabditida</taxon>
        <taxon>Rhabditina</taxon>
        <taxon>Rhabditomorpha</taxon>
        <taxon>Rhabditoidea</taxon>
        <taxon>Rhabditidae</taxon>
        <taxon>Peloderinae</taxon>
        <taxon>Caenorhabditis</taxon>
    </lineage>
</organism>
<comment type="function">
    <text evidence="4">Ubiquitin-like protein involved in autophagic vesicle formation.</text>
</comment>
<accession>E3LYX8</accession>
<dbReference type="PANTHER" id="PTHR13385:SF0">
    <property type="entry name" value="UBIQUITIN-LIKE PROTEIN ATG12"/>
    <property type="match status" value="1"/>
</dbReference>
<dbReference type="GO" id="GO:0097237">
    <property type="term" value="P:cellular response to toxic substance"/>
    <property type="evidence" value="ECO:0007669"/>
    <property type="project" value="EnsemblMetazoa"/>
</dbReference>
<keyword evidence="3 4" id="KW-0072">Autophagy</keyword>
<dbReference type="GO" id="GO:0061723">
    <property type="term" value="P:glycophagy"/>
    <property type="evidence" value="ECO:0007669"/>
    <property type="project" value="TreeGrafter"/>
</dbReference>
<dbReference type="GO" id="GO:0097352">
    <property type="term" value="P:autophagosome maturation"/>
    <property type="evidence" value="ECO:0007669"/>
    <property type="project" value="TreeGrafter"/>
</dbReference>
<evidence type="ECO:0000256" key="2">
    <source>
        <dbReference type="ARBA" id="ARBA00022786"/>
    </source>
</evidence>
<dbReference type="GO" id="GO:0034045">
    <property type="term" value="C:phagophore assembly site membrane"/>
    <property type="evidence" value="ECO:0007669"/>
    <property type="project" value="TreeGrafter"/>
</dbReference>
<dbReference type="PANTHER" id="PTHR13385">
    <property type="entry name" value="AUTOPHAGY PROTEIN 12"/>
    <property type="match status" value="1"/>
</dbReference>
<dbReference type="GO" id="GO:0034274">
    <property type="term" value="C:Atg12-Atg5-Atg16 complex"/>
    <property type="evidence" value="ECO:0007669"/>
    <property type="project" value="TreeGrafter"/>
</dbReference>
<dbReference type="InParanoid" id="E3LYX8"/>
<dbReference type="Gene3D" id="3.10.20.90">
    <property type="entry name" value="Phosphatidylinositol 3-kinase Catalytic Subunit, Chain A, domain 1"/>
    <property type="match status" value="1"/>
</dbReference>
<protein>
    <submittedName>
        <fullName evidence="5">CRE-LGG-3 protein</fullName>
    </submittedName>
</protein>
<dbReference type="KEGG" id="crq:GCK72_010601"/>
<dbReference type="FunCoup" id="E3LYX8">
    <property type="interactions" value="2755"/>
</dbReference>
<dbReference type="GO" id="GO:0019776">
    <property type="term" value="F:Atg8-family ligase activity"/>
    <property type="evidence" value="ECO:0007669"/>
    <property type="project" value="TreeGrafter"/>
</dbReference>
<dbReference type="GeneID" id="9826043"/>
<sequence>MDSLANEAAPESTTSPETIIAPTAVAPKLKKVTIKLKNIGDAPVLKNKKLIVKSTDTLASLSKVLRKLLNLPLNDSLFLYIDNAFAPSLDCTFESLSRCYSVRSTGDEVLEIQYSITPAYG</sequence>
<dbReference type="SUPFAM" id="SSF54236">
    <property type="entry name" value="Ubiquitin-like"/>
    <property type="match status" value="1"/>
</dbReference>
<dbReference type="GO" id="GO:0000045">
    <property type="term" value="P:autophagosome assembly"/>
    <property type="evidence" value="ECO:0007669"/>
    <property type="project" value="EnsemblMetazoa"/>
</dbReference>
<dbReference type="GO" id="GO:0098792">
    <property type="term" value="P:xenophagy"/>
    <property type="evidence" value="ECO:0007669"/>
    <property type="project" value="EnsemblMetazoa"/>
</dbReference>
<dbReference type="AlphaFoldDB" id="E3LYX8"/>
<keyword evidence="6" id="KW-1185">Reference proteome</keyword>
<name>E3LYX8_CAERE</name>
<keyword evidence="1 4" id="KW-1017">Isopeptide bond</keyword>
<dbReference type="Pfam" id="PF04110">
    <property type="entry name" value="APG12"/>
    <property type="match status" value="1"/>
</dbReference>
<evidence type="ECO:0000256" key="3">
    <source>
        <dbReference type="ARBA" id="ARBA00023006"/>
    </source>
</evidence>
<reference evidence="5" key="1">
    <citation type="submission" date="2007-07" db="EMBL/GenBank/DDBJ databases">
        <title>PCAP assembly of the Caenorhabditis remanei genome.</title>
        <authorList>
            <consortium name="The Caenorhabditis remanei Sequencing Consortium"/>
            <person name="Wilson R.K."/>
        </authorList>
    </citation>
    <scope>NUCLEOTIDE SEQUENCE [LARGE SCALE GENOMIC DNA]</scope>
    <source>
        <strain evidence="5">PB4641</strain>
    </source>
</reference>